<proteinExistence type="predicted"/>
<dbReference type="EMBL" id="JBHUDE010000029">
    <property type="protein sequence ID" value="MFD1607234.1"/>
    <property type="molecule type" value="Genomic_DNA"/>
</dbReference>
<reference evidence="3" key="1">
    <citation type="journal article" date="2019" name="Int. J. Syst. Evol. Microbiol.">
        <title>The Global Catalogue of Microorganisms (GCM) 10K type strain sequencing project: providing services to taxonomists for standard genome sequencing and annotation.</title>
        <authorList>
            <consortium name="The Broad Institute Genomics Platform"/>
            <consortium name="The Broad Institute Genome Sequencing Center for Infectious Disease"/>
            <person name="Wu L."/>
            <person name="Ma J."/>
        </authorList>
    </citation>
    <scope>NUCLEOTIDE SEQUENCE [LARGE SCALE GENOMIC DNA]</scope>
    <source>
        <strain evidence="3">CGMCC 1.12376</strain>
    </source>
</reference>
<dbReference type="Pfam" id="PF01520">
    <property type="entry name" value="Amidase_3"/>
    <property type="match status" value="1"/>
</dbReference>
<protein>
    <submittedName>
        <fullName evidence="2">N-acetylmuramoyl-L-alanine amidase</fullName>
        <ecNumber evidence="2">3.5.1.28</ecNumber>
    </submittedName>
</protein>
<dbReference type="Proteomes" id="UP001597221">
    <property type="component" value="Unassembled WGS sequence"/>
</dbReference>
<dbReference type="InterPro" id="IPR002508">
    <property type="entry name" value="MurNAc-LAA_cat"/>
</dbReference>
<dbReference type="Gene3D" id="3.40.630.40">
    <property type="entry name" value="Zn-dependent exopeptidases"/>
    <property type="match status" value="1"/>
</dbReference>
<evidence type="ECO:0000259" key="1">
    <source>
        <dbReference type="Pfam" id="PF01520"/>
    </source>
</evidence>
<keyword evidence="3" id="KW-1185">Reference proteome</keyword>
<dbReference type="GO" id="GO:0008745">
    <property type="term" value="F:N-acetylmuramoyl-L-alanine amidase activity"/>
    <property type="evidence" value="ECO:0007669"/>
    <property type="project" value="UniProtKB-EC"/>
</dbReference>
<dbReference type="EC" id="3.5.1.28" evidence="2"/>
<feature type="domain" description="MurNAc-LAA" evidence="1">
    <location>
        <begin position="16"/>
        <end position="74"/>
    </location>
</feature>
<keyword evidence="2" id="KW-0378">Hydrolase</keyword>
<evidence type="ECO:0000313" key="3">
    <source>
        <dbReference type="Proteomes" id="UP001597221"/>
    </source>
</evidence>
<dbReference type="RefSeq" id="WP_379596586.1">
    <property type="nucleotide sequence ID" value="NZ_JBHUDE010000029.1"/>
</dbReference>
<organism evidence="2 3">
    <name type="scientific">Oceanobacillus luteolus</name>
    <dbReference type="NCBI Taxonomy" id="1274358"/>
    <lineage>
        <taxon>Bacteria</taxon>
        <taxon>Bacillati</taxon>
        <taxon>Bacillota</taxon>
        <taxon>Bacilli</taxon>
        <taxon>Bacillales</taxon>
        <taxon>Bacillaceae</taxon>
        <taxon>Oceanobacillus</taxon>
    </lineage>
</organism>
<evidence type="ECO:0000313" key="2">
    <source>
        <dbReference type="EMBL" id="MFD1607234.1"/>
    </source>
</evidence>
<dbReference type="SUPFAM" id="SSF53187">
    <property type="entry name" value="Zn-dependent exopeptidases"/>
    <property type="match status" value="1"/>
</dbReference>
<name>A0ABW4HQY3_9BACI</name>
<sequence length="84" mass="10346">MVLERYDLPLFFLFCYKQKSRQRDIHKHLANWLSSKNNIRDRGMKRANYHVVRETKMPSLLIEYMFIHSYKEKKCSRVKVIVIR</sequence>
<gene>
    <name evidence="2" type="ORF">ACFSBH_06170</name>
</gene>
<accession>A0ABW4HQY3</accession>
<comment type="caution">
    <text evidence="2">The sequence shown here is derived from an EMBL/GenBank/DDBJ whole genome shotgun (WGS) entry which is preliminary data.</text>
</comment>